<gene>
    <name evidence="2" type="ORF">sscle_12g086850</name>
</gene>
<dbReference type="EMBL" id="CP017825">
    <property type="protein sequence ID" value="APA13915.1"/>
    <property type="molecule type" value="Genomic_DNA"/>
</dbReference>
<dbReference type="Proteomes" id="UP000177798">
    <property type="component" value="Chromosome 12"/>
</dbReference>
<dbReference type="OrthoDB" id="5273928at2759"/>
<organism evidence="2 3">
    <name type="scientific">Sclerotinia sclerotiorum (strain ATCC 18683 / 1980 / Ss-1)</name>
    <name type="common">White mold</name>
    <name type="synonym">Whetzelinia sclerotiorum</name>
    <dbReference type="NCBI Taxonomy" id="665079"/>
    <lineage>
        <taxon>Eukaryota</taxon>
        <taxon>Fungi</taxon>
        <taxon>Dikarya</taxon>
        <taxon>Ascomycota</taxon>
        <taxon>Pezizomycotina</taxon>
        <taxon>Leotiomycetes</taxon>
        <taxon>Helotiales</taxon>
        <taxon>Sclerotiniaceae</taxon>
        <taxon>Sclerotinia</taxon>
    </lineage>
</organism>
<dbReference type="RefSeq" id="XP_001588063.1">
    <property type="nucleotide sequence ID" value="XM_001588013.1"/>
</dbReference>
<evidence type="ECO:0000313" key="2">
    <source>
        <dbReference type="EMBL" id="APA13915.1"/>
    </source>
</evidence>
<dbReference type="AlphaFoldDB" id="A0A1D9QG60"/>
<reference evidence="3" key="1">
    <citation type="journal article" date="2017" name="Genome Biol. Evol.">
        <title>The complete genome sequence of the phytopathogenic fungus Sclerotinia sclerotiorum reveals insights into the genome architecture of broad host range pathogens.</title>
        <authorList>
            <person name="Derbyshire M."/>
            <person name="Denton-Giles M."/>
            <person name="Hegedus D."/>
            <person name="Seifbarghy S."/>
            <person name="Rollins J."/>
            <person name="van Kan J."/>
            <person name="Seidl M.F."/>
            <person name="Faino L."/>
            <person name="Mbengue M."/>
            <person name="Navaud O."/>
            <person name="Raffaele S."/>
            <person name="Hammond-Kosack K."/>
            <person name="Heard S."/>
            <person name="Oliver R."/>
        </authorList>
    </citation>
    <scope>NUCLEOTIDE SEQUENCE [LARGE SCALE GENOMIC DNA]</scope>
    <source>
        <strain evidence="3">ATCC 18683 / 1980 / Ss-1</strain>
    </source>
</reference>
<dbReference type="VEuPathDB" id="FungiDB:sscle_12g086850"/>
<proteinExistence type="predicted"/>
<accession>A0A1D9QG60</accession>
<name>A0A1D9QG60_SCLS1</name>
<evidence type="ECO:0000256" key="1">
    <source>
        <dbReference type="SAM" id="MobiDB-lite"/>
    </source>
</evidence>
<feature type="region of interest" description="Disordered" evidence="1">
    <location>
        <begin position="534"/>
        <end position="570"/>
    </location>
</feature>
<dbReference type="KEGG" id="ssl:SS1G_11306"/>
<feature type="compositionally biased region" description="Basic and acidic residues" evidence="1">
    <location>
        <begin position="535"/>
        <end position="550"/>
    </location>
</feature>
<sequence length="584" mass="66019">MSLSTRINGYIRESSQRARGLILLQPSRPLPRGLLDGPRRVIDPDSGQVSYETTSRELQVSEYRWDHQFDELLEANWEESDDDQEFTAKETIVAQFKRKKRRVPRLIQLSVDSIVKNIGDITYEKIQYIPSLQLEFLWRELSKSFNTWKAFSKVLDRHEGAILNQFRYCSSIAEPIPSLSIYTKPLSSTSFDFLVHLSITTAFKTSDMVELSAITNLVALEIVNPKHVHHSRNTGKSFDASFGDRVIKTWSEEAINGKAFQVLRILKLRNFKEITNNCFQHLNRFPALAVFDVLDCGFNGLAQLGAERLGWEVHPDGGLLEILQSDCVKHIMALRTTLGLPVRAVRRSAAKPLWDKAKITMILRANLSAFLTGDPTSSSTSARNSAYLYAEQRVRMMEQTPAGRAKLRRTGFSHFEAVDYISRKEFRELETWEFRTLTSLNRISELRNDEDLRAAGLEVGDSIPIVSGEIISAVPVTSLRLGPELSYTPSRADLHQPFYDGGMSDRSLKYTSGNVGVGARGYVYTRIKIPAAKTRTREQAQEQDEGKTFEEAGGPGSRRNKRRKIKGEKRQQIGDLLAGVMGVI</sequence>
<evidence type="ECO:0008006" key="4">
    <source>
        <dbReference type="Google" id="ProtNLM"/>
    </source>
</evidence>
<dbReference type="OMA" id="ETWEFRT"/>
<protein>
    <recommendedName>
        <fullName evidence="4">Cbs domain-containing protein</fullName>
    </recommendedName>
</protein>
<feature type="compositionally biased region" description="Basic residues" evidence="1">
    <location>
        <begin position="558"/>
        <end position="567"/>
    </location>
</feature>
<evidence type="ECO:0000313" key="3">
    <source>
        <dbReference type="Proteomes" id="UP000177798"/>
    </source>
</evidence>